<proteinExistence type="predicted"/>
<dbReference type="InterPro" id="IPR011990">
    <property type="entry name" value="TPR-like_helical_dom_sf"/>
</dbReference>
<reference evidence="2" key="1">
    <citation type="submission" date="2020-06" db="EMBL/GenBank/DDBJ databases">
        <title>Legume-microbial interactions unlock mineral nutrients during tropical forest succession.</title>
        <authorList>
            <person name="Epihov D.Z."/>
        </authorList>
    </citation>
    <scope>NUCLEOTIDE SEQUENCE [LARGE SCALE GENOMIC DNA]</scope>
    <source>
        <strain evidence="2">Pan2503</strain>
    </source>
</reference>
<feature type="non-terminal residue" evidence="2">
    <location>
        <position position="1"/>
    </location>
</feature>
<dbReference type="Proteomes" id="UP000567293">
    <property type="component" value="Unassembled WGS sequence"/>
</dbReference>
<dbReference type="InterPro" id="IPR018704">
    <property type="entry name" value="SecYEG/CpoB_TPR"/>
</dbReference>
<comment type="caution">
    <text evidence="2">The sequence shown here is derived from an EMBL/GenBank/DDBJ whole genome shotgun (WGS) entry which is preliminary data.</text>
</comment>
<dbReference type="EMBL" id="JACDQQ010001959">
    <property type="protein sequence ID" value="MBA0087339.1"/>
    <property type="molecule type" value="Genomic_DNA"/>
</dbReference>
<name>A0A7V8NTQ0_9BACT</name>
<sequence length="111" mass="12099">IQAGQGKLADAEKTLREVAEKGNEQYASLAKLSLAEVYFAQGKVDQGRKIFEDLIAHPTLFVSKDQAQIGLARALLPVRPEEARKILEPLKNTSGATAQIALQLYSDLPPQ</sequence>
<feature type="domain" description="Ancillary SecYEG translocon subunit/Cell division coordinator CpoB TPR" evidence="1">
    <location>
        <begin position="3"/>
        <end position="52"/>
    </location>
</feature>
<evidence type="ECO:0000313" key="3">
    <source>
        <dbReference type="Proteomes" id="UP000567293"/>
    </source>
</evidence>
<dbReference type="Pfam" id="PF09976">
    <property type="entry name" value="TPR_21"/>
    <property type="match status" value="1"/>
</dbReference>
<keyword evidence="3" id="KW-1185">Reference proteome</keyword>
<evidence type="ECO:0000259" key="1">
    <source>
        <dbReference type="Pfam" id="PF09976"/>
    </source>
</evidence>
<dbReference type="Gene3D" id="1.25.40.10">
    <property type="entry name" value="Tetratricopeptide repeat domain"/>
    <property type="match status" value="1"/>
</dbReference>
<dbReference type="AlphaFoldDB" id="A0A7V8NTQ0"/>
<gene>
    <name evidence="2" type="ORF">HRJ53_20335</name>
</gene>
<evidence type="ECO:0000313" key="2">
    <source>
        <dbReference type="EMBL" id="MBA0087339.1"/>
    </source>
</evidence>
<accession>A0A7V8NTQ0</accession>
<organism evidence="2 3">
    <name type="scientific">Candidatus Acidiferrum panamense</name>
    <dbReference type="NCBI Taxonomy" id="2741543"/>
    <lineage>
        <taxon>Bacteria</taxon>
        <taxon>Pseudomonadati</taxon>
        <taxon>Acidobacteriota</taxon>
        <taxon>Terriglobia</taxon>
        <taxon>Candidatus Acidiferrales</taxon>
        <taxon>Candidatus Acidiferrum</taxon>
    </lineage>
</organism>
<protein>
    <submittedName>
        <fullName evidence="2">Tetratricopeptide repeat protein</fullName>
    </submittedName>
</protein>